<protein>
    <submittedName>
        <fullName evidence="2">Uncharacterized protein</fullName>
    </submittedName>
</protein>
<organism evidence="2 3">
    <name type="scientific">Zalerion maritima</name>
    <dbReference type="NCBI Taxonomy" id="339359"/>
    <lineage>
        <taxon>Eukaryota</taxon>
        <taxon>Fungi</taxon>
        <taxon>Dikarya</taxon>
        <taxon>Ascomycota</taxon>
        <taxon>Pezizomycotina</taxon>
        <taxon>Sordariomycetes</taxon>
        <taxon>Lulworthiomycetidae</taxon>
        <taxon>Lulworthiales</taxon>
        <taxon>Lulworthiaceae</taxon>
        <taxon>Zalerion</taxon>
    </lineage>
</organism>
<evidence type="ECO:0000313" key="3">
    <source>
        <dbReference type="Proteomes" id="UP001201980"/>
    </source>
</evidence>
<dbReference type="AlphaFoldDB" id="A0AAD5WLZ3"/>
<accession>A0AAD5WLZ3</accession>
<proteinExistence type="predicted"/>
<keyword evidence="3" id="KW-1185">Reference proteome</keyword>
<reference evidence="2" key="1">
    <citation type="submission" date="2022-07" db="EMBL/GenBank/DDBJ databases">
        <title>Draft genome sequence of Zalerion maritima ATCC 34329, a (micro)plastics degrading marine fungus.</title>
        <authorList>
            <person name="Paco A."/>
            <person name="Goncalves M.F.M."/>
            <person name="Rocha-Santos T.A.P."/>
            <person name="Alves A."/>
        </authorList>
    </citation>
    <scope>NUCLEOTIDE SEQUENCE</scope>
    <source>
        <strain evidence="2">ATCC 34329</strain>
    </source>
</reference>
<dbReference type="Proteomes" id="UP001201980">
    <property type="component" value="Unassembled WGS sequence"/>
</dbReference>
<evidence type="ECO:0000256" key="1">
    <source>
        <dbReference type="SAM" id="MobiDB-lite"/>
    </source>
</evidence>
<name>A0AAD5WLZ3_9PEZI</name>
<feature type="compositionally biased region" description="Polar residues" evidence="1">
    <location>
        <begin position="37"/>
        <end position="49"/>
    </location>
</feature>
<gene>
    <name evidence="2" type="ORF">MKZ38_009893</name>
</gene>
<feature type="region of interest" description="Disordered" evidence="1">
    <location>
        <begin position="1"/>
        <end position="112"/>
    </location>
</feature>
<feature type="compositionally biased region" description="Polar residues" evidence="1">
    <location>
        <begin position="1"/>
        <end position="28"/>
    </location>
</feature>
<evidence type="ECO:0000313" key="2">
    <source>
        <dbReference type="EMBL" id="KAJ2892392.1"/>
    </source>
</evidence>
<dbReference type="EMBL" id="JAKWBI020000816">
    <property type="protein sequence ID" value="KAJ2892392.1"/>
    <property type="molecule type" value="Genomic_DNA"/>
</dbReference>
<sequence length="185" mass="20293">MSSTSYPTVQTAPNKNSTLHKQSQQLLSPSGALPTEGSGSSKEPGSQSPEKVFSDLSKGGSQSTTTPPCGPCGRKRRVHKPNANLKAEAVFSTPEHRDTAGSGNDDVSSALFADRKEPNDACHCNCTSSRGHTSAPPSFEDQALRAERRFENEKKGNPWKWSQERRNWYQGDPGTTNIWYPEEWL</sequence>
<comment type="caution">
    <text evidence="2">The sequence shown here is derived from an EMBL/GenBank/DDBJ whole genome shotgun (WGS) entry which is preliminary data.</text>
</comment>